<dbReference type="EnsemblPlants" id="KRH07645">
    <property type="protein sequence ID" value="KRH07645"/>
    <property type="gene ID" value="GLYMA_16G100900"/>
</dbReference>
<dbReference type="EMBL" id="CM000849">
    <property type="protein sequence ID" value="KRH07645.1"/>
    <property type="molecule type" value="Genomic_DNA"/>
</dbReference>
<dbReference type="Proteomes" id="UP000008827">
    <property type="component" value="Chromosome 16"/>
</dbReference>
<dbReference type="AlphaFoldDB" id="A0A0R0FNW5"/>
<evidence type="ECO:0000313" key="2">
    <source>
        <dbReference type="EnsemblPlants" id="KRH07645"/>
    </source>
</evidence>
<sequence length="89" mass="10508">MLLSFTDLIAAFFEYSFCTDPSRVQLRTRSRFPTPNGHSMCKCSIPFRFISQSLYLKLSIALSDDCDFFLPFDFDFFFPFFFVFMGLNF</sequence>
<evidence type="ECO:0000313" key="3">
    <source>
        <dbReference type="Proteomes" id="UP000008827"/>
    </source>
</evidence>
<dbReference type="Gramene" id="KRH07645">
    <property type="protein sequence ID" value="KRH07645"/>
    <property type="gene ID" value="GLYMA_16G100900"/>
</dbReference>
<reference evidence="1 2" key="1">
    <citation type="journal article" date="2010" name="Nature">
        <title>Genome sequence of the palaeopolyploid soybean.</title>
        <authorList>
            <person name="Schmutz J."/>
            <person name="Cannon S.B."/>
            <person name="Schlueter J."/>
            <person name="Ma J."/>
            <person name="Mitros T."/>
            <person name="Nelson W."/>
            <person name="Hyten D.L."/>
            <person name="Song Q."/>
            <person name="Thelen J.J."/>
            <person name="Cheng J."/>
            <person name="Xu D."/>
            <person name="Hellsten U."/>
            <person name="May G.D."/>
            <person name="Yu Y."/>
            <person name="Sakurai T."/>
            <person name="Umezawa T."/>
            <person name="Bhattacharyya M.K."/>
            <person name="Sandhu D."/>
            <person name="Valliyodan B."/>
            <person name="Lindquist E."/>
            <person name="Peto M."/>
            <person name="Grant D."/>
            <person name="Shu S."/>
            <person name="Goodstein D."/>
            <person name="Barry K."/>
            <person name="Futrell-Griggs M."/>
            <person name="Abernathy B."/>
            <person name="Du J."/>
            <person name="Tian Z."/>
            <person name="Zhu L."/>
            <person name="Gill N."/>
            <person name="Joshi T."/>
            <person name="Libault M."/>
            <person name="Sethuraman A."/>
            <person name="Zhang X.-C."/>
            <person name="Shinozaki K."/>
            <person name="Nguyen H.T."/>
            <person name="Wing R.A."/>
            <person name="Cregan P."/>
            <person name="Specht J."/>
            <person name="Grimwood J."/>
            <person name="Rokhsar D."/>
            <person name="Stacey G."/>
            <person name="Shoemaker R.C."/>
            <person name="Jackson S.A."/>
        </authorList>
    </citation>
    <scope>NUCLEOTIDE SEQUENCE</scope>
    <source>
        <strain evidence="2">cv. Williams 82</strain>
        <tissue evidence="1">Callus</tissue>
    </source>
</reference>
<proteinExistence type="predicted"/>
<gene>
    <name evidence="1" type="ORF">GLYMA_16G100900</name>
</gene>
<protein>
    <submittedName>
        <fullName evidence="1 2">Uncharacterized protein</fullName>
    </submittedName>
</protein>
<reference evidence="1" key="3">
    <citation type="submission" date="2018-07" db="EMBL/GenBank/DDBJ databases">
        <title>WGS assembly of Glycine max.</title>
        <authorList>
            <person name="Schmutz J."/>
            <person name="Cannon S."/>
            <person name="Schlueter J."/>
            <person name="Ma J."/>
            <person name="Mitros T."/>
            <person name="Nelson W."/>
            <person name="Hyten D."/>
            <person name="Song Q."/>
            <person name="Thelen J."/>
            <person name="Cheng J."/>
            <person name="Xu D."/>
            <person name="Hellsten U."/>
            <person name="May G."/>
            <person name="Yu Y."/>
            <person name="Sakurai T."/>
            <person name="Umezawa T."/>
            <person name="Bhattacharyya M."/>
            <person name="Sandhu D."/>
            <person name="Valliyodan B."/>
            <person name="Lindquist E."/>
            <person name="Peto M."/>
            <person name="Grant D."/>
            <person name="Shu S."/>
            <person name="Goodstein D."/>
            <person name="Barry K."/>
            <person name="Futrell-Griggs M."/>
            <person name="Abernathy B."/>
            <person name="Du J."/>
            <person name="Tian Z."/>
            <person name="Zhu L."/>
            <person name="Gill N."/>
            <person name="Joshi T."/>
            <person name="Libault M."/>
            <person name="Sethuraman A."/>
            <person name="Zhang X."/>
            <person name="Shinozaki K."/>
            <person name="Nguyen H."/>
            <person name="Wing R."/>
            <person name="Cregan P."/>
            <person name="Specht J."/>
            <person name="Grimwood J."/>
            <person name="Rokhsar D."/>
            <person name="Stacey G."/>
            <person name="Shoemaker R."/>
            <person name="Jackson S."/>
        </authorList>
    </citation>
    <scope>NUCLEOTIDE SEQUENCE</scope>
    <source>
        <tissue evidence="1">Callus</tissue>
    </source>
</reference>
<organism evidence="1">
    <name type="scientific">Glycine max</name>
    <name type="common">Soybean</name>
    <name type="synonym">Glycine hispida</name>
    <dbReference type="NCBI Taxonomy" id="3847"/>
    <lineage>
        <taxon>Eukaryota</taxon>
        <taxon>Viridiplantae</taxon>
        <taxon>Streptophyta</taxon>
        <taxon>Embryophyta</taxon>
        <taxon>Tracheophyta</taxon>
        <taxon>Spermatophyta</taxon>
        <taxon>Magnoliopsida</taxon>
        <taxon>eudicotyledons</taxon>
        <taxon>Gunneridae</taxon>
        <taxon>Pentapetalae</taxon>
        <taxon>rosids</taxon>
        <taxon>fabids</taxon>
        <taxon>Fabales</taxon>
        <taxon>Fabaceae</taxon>
        <taxon>Papilionoideae</taxon>
        <taxon>50 kb inversion clade</taxon>
        <taxon>NPAAA clade</taxon>
        <taxon>indigoferoid/millettioid clade</taxon>
        <taxon>Phaseoleae</taxon>
        <taxon>Glycine</taxon>
        <taxon>Glycine subgen. Soja</taxon>
    </lineage>
</organism>
<evidence type="ECO:0000313" key="1">
    <source>
        <dbReference type="EMBL" id="KRH07645.1"/>
    </source>
</evidence>
<name>A0A0R0FNW5_SOYBN</name>
<reference evidence="2" key="2">
    <citation type="submission" date="2018-02" db="UniProtKB">
        <authorList>
            <consortium name="EnsemblPlants"/>
        </authorList>
    </citation>
    <scope>IDENTIFICATION</scope>
    <source>
        <strain evidence="2">Williams 82</strain>
    </source>
</reference>
<accession>A0A0R0FNW5</accession>
<dbReference type="InParanoid" id="A0A0R0FNW5"/>
<keyword evidence="3" id="KW-1185">Reference proteome</keyword>